<dbReference type="Proteomes" id="UP000789920">
    <property type="component" value="Unassembled WGS sequence"/>
</dbReference>
<feature type="non-terminal residue" evidence="1">
    <location>
        <position position="104"/>
    </location>
</feature>
<keyword evidence="2" id="KW-1185">Reference proteome</keyword>
<sequence>AINFINPLNYLSIWLYLSHSAKMFKNLSQKRQRITISEYLKQEICEYCENNLNKTQVDIAKHFNSQDSSLNLNRTTIFKILKDKSKWLAIMESQLSSTIFRYKQ</sequence>
<organism evidence="1 2">
    <name type="scientific">Racocetra persica</name>
    <dbReference type="NCBI Taxonomy" id="160502"/>
    <lineage>
        <taxon>Eukaryota</taxon>
        <taxon>Fungi</taxon>
        <taxon>Fungi incertae sedis</taxon>
        <taxon>Mucoromycota</taxon>
        <taxon>Glomeromycotina</taxon>
        <taxon>Glomeromycetes</taxon>
        <taxon>Diversisporales</taxon>
        <taxon>Gigasporaceae</taxon>
        <taxon>Racocetra</taxon>
    </lineage>
</organism>
<feature type="non-terminal residue" evidence="1">
    <location>
        <position position="1"/>
    </location>
</feature>
<accession>A0ACA9RR87</accession>
<protein>
    <submittedName>
        <fullName evidence="1">23313_t:CDS:1</fullName>
    </submittedName>
</protein>
<name>A0ACA9RR87_9GLOM</name>
<proteinExistence type="predicted"/>
<reference evidence="1" key="1">
    <citation type="submission" date="2021-06" db="EMBL/GenBank/DDBJ databases">
        <authorList>
            <person name="Kallberg Y."/>
            <person name="Tangrot J."/>
            <person name="Rosling A."/>
        </authorList>
    </citation>
    <scope>NUCLEOTIDE SEQUENCE</scope>
    <source>
        <strain evidence="1">MA461A</strain>
    </source>
</reference>
<evidence type="ECO:0000313" key="2">
    <source>
        <dbReference type="Proteomes" id="UP000789920"/>
    </source>
</evidence>
<comment type="caution">
    <text evidence="1">The sequence shown here is derived from an EMBL/GenBank/DDBJ whole genome shotgun (WGS) entry which is preliminary data.</text>
</comment>
<gene>
    <name evidence="1" type="ORF">RPERSI_LOCUS21676</name>
</gene>
<evidence type="ECO:0000313" key="1">
    <source>
        <dbReference type="EMBL" id="CAG8804196.1"/>
    </source>
</evidence>
<dbReference type="EMBL" id="CAJVQC010064039">
    <property type="protein sequence ID" value="CAG8804196.1"/>
    <property type="molecule type" value="Genomic_DNA"/>
</dbReference>